<dbReference type="PANTHER" id="PTHR45528">
    <property type="entry name" value="SENSOR HISTIDINE KINASE CPXA"/>
    <property type="match status" value="1"/>
</dbReference>
<evidence type="ECO:0000313" key="17">
    <source>
        <dbReference type="Proteomes" id="UP000095209"/>
    </source>
</evidence>
<keyword evidence="12" id="KW-0902">Two-component regulatory system</keyword>
<dbReference type="GO" id="GO:0005524">
    <property type="term" value="F:ATP binding"/>
    <property type="evidence" value="ECO:0007669"/>
    <property type="project" value="UniProtKB-KW"/>
</dbReference>
<dbReference type="CDD" id="cd00075">
    <property type="entry name" value="HATPase"/>
    <property type="match status" value="1"/>
</dbReference>
<dbReference type="AlphaFoldDB" id="A0A1E5LIV2"/>
<dbReference type="SMART" id="SM00387">
    <property type="entry name" value="HATPase_c"/>
    <property type="match status" value="1"/>
</dbReference>
<dbReference type="OrthoDB" id="9792991at2"/>
<dbReference type="Gene3D" id="3.30.565.10">
    <property type="entry name" value="Histidine kinase-like ATPase, C-terminal domain"/>
    <property type="match status" value="1"/>
</dbReference>
<evidence type="ECO:0000313" key="16">
    <source>
        <dbReference type="EMBL" id="OEH94005.1"/>
    </source>
</evidence>
<keyword evidence="10" id="KW-0067">ATP-binding</keyword>
<dbReference type="GO" id="GO:0000155">
    <property type="term" value="F:phosphorelay sensor kinase activity"/>
    <property type="evidence" value="ECO:0007669"/>
    <property type="project" value="InterPro"/>
</dbReference>
<protein>
    <recommendedName>
        <fullName evidence="3">histidine kinase</fullName>
        <ecNumber evidence="3">2.7.13.3</ecNumber>
    </recommendedName>
</protein>
<dbReference type="PANTHER" id="PTHR45528:SF1">
    <property type="entry name" value="SENSOR HISTIDINE KINASE CPXA"/>
    <property type="match status" value="1"/>
</dbReference>
<dbReference type="InterPro" id="IPR003594">
    <property type="entry name" value="HATPase_dom"/>
</dbReference>
<evidence type="ECO:0000256" key="11">
    <source>
        <dbReference type="ARBA" id="ARBA00022989"/>
    </source>
</evidence>
<dbReference type="PRINTS" id="PR00344">
    <property type="entry name" value="BCTRLSENSOR"/>
</dbReference>
<keyword evidence="4" id="KW-1003">Cell membrane</keyword>
<dbReference type="FunFam" id="1.10.287.130:FF:000008">
    <property type="entry name" value="Two-component sensor histidine kinase"/>
    <property type="match status" value="1"/>
</dbReference>
<dbReference type="InterPro" id="IPR005467">
    <property type="entry name" value="His_kinase_dom"/>
</dbReference>
<dbReference type="Pfam" id="PF00512">
    <property type="entry name" value="HisKA"/>
    <property type="match status" value="1"/>
</dbReference>
<keyword evidence="17" id="KW-1185">Reference proteome</keyword>
<keyword evidence="9" id="KW-0418">Kinase</keyword>
<dbReference type="STRING" id="1305675.BFG57_10185"/>
<keyword evidence="13 14" id="KW-0472">Membrane</keyword>
<evidence type="ECO:0000256" key="2">
    <source>
        <dbReference type="ARBA" id="ARBA00004651"/>
    </source>
</evidence>
<keyword evidence="6" id="KW-0808">Transferase</keyword>
<dbReference type="SUPFAM" id="SSF55874">
    <property type="entry name" value="ATPase domain of HSP90 chaperone/DNA topoisomerase II/histidine kinase"/>
    <property type="match status" value="1"/>
</dbReference>
<keyword evidence="11 14" id="KW-1133">Transmembrane helix</keyword>
<comment type="subcellular location">
    <subcellularLocation>
        <location evidence="2">Cell membrane</location>
        <topology evidence="2">Multi-pass membrane protein</topology>
    </subcellularLocation>
</comment>
<sequence length="362" mass="42173">MMNRLEKYFGALKYVVSALLAVLTIFVLFQIVEWIINAQPEWRYTDIFKYLKFVLTTESISVSIMILFVFYSLIFTIIYDKFQLNNIRLAVDKLAKENFDEELNINRNQIITYINQMNKQLSVLIEKEKSAISLKNELISNVSHDLRTPLTSIIGYMDLIQDNKFKDEVELMYYIDIAYEKSLRLNRMVNDLFEFSKVSNKDIKLHYTTFNLIELFQQLATEYSLPLRRSNMDLEINYRDKEMLITADPDKLMRVFENLISNAIKYGKSGHKIDVIIEKEAEFCTVKVKNYGDKIPSYALPYIFDRLFRVEESRSDKTGGSGLGLAIAKGIVNSHHGEIIAFSDDVETVFQVKLPLKEVSNE</sequence>
<dbReference type="InterPro" id="IPR036097">
    <property type="entry name" value="HisK_dim/P_sf"/>
</dbReference>
<dbReference type="EMBL" id="MJEH01000006">
    <property type="protein sequence ID" value="OEH94005.1"/>
    <property type="molecule type" value="Genomic_DNA"/>
</dbReference>
<dbReference type="SUPFAM" id="SSF47384">
    <property type="entry name" value="Homodimeric domain of signal transducing histidine kinase"/>
    <property type="match status" value="1"/>
</dbReference>
<name>A0A1E5LIV2_9BACI</name>
<evidence type="ECO:0000256" key="9">
    <source>
        <dbReference type="ARBA" id="ARBA00022777"/>
    </source>
</evidence>
<dbReference type="EC" id="2.7.13.3" evidence="3"/>
<proteinExistence type="predicted"/>
<evidence type="ECO:0000256" key="8">
    <source>
        <dbReference type="ARBA" id="ARBA00022741"/>
    </source>
</evidence>
<evidence type="ECO:0000256" key="6">
    <source>
        <dbReference type="ARBA" id="ARBA00022679"/>
    </source>
</evidence>
<dbReference type="InterPro" id="IPR036890">
    <property type="entry name" value="HATPase_C_sf"/>
</dbReference>
<evidence type="ECO:0000256" key="5">
    <source>
        <dbReference type="ARBA" id="ARBA00022553"/>
    </source>
</evidence>
<comment type="catalytic activity">
    <reaction evidence="1">
        <text>ATP + protein L-histidine = ADP + protein N-phospho-L-histidine.</text>
        <dbReference type="EC" id="2.7.13.3"/>
    </reaction>
</comment>
<dbReference type="GO" id="GO:0005886">
    <property type="term" value="C:plasma membrane"/>
    <property type="evidence" value="ECO:0007669"/>
    <property type="project" value="UniProtKB-SubCell"/>
</dbReference>
<evidence type="ECO:0000256" key="13">
    <source>
        <dbReference type="ARBA" id="ARBA00023136"/>
    </source>
</evidence>
<reference evidence="16 17" key="1">
    <citation type="submission" date="2016-08" db="EMBL/GenBank/DDBJ databases">
        <title>Genome of Bacillus solimangrovi GH2-4.</title>
        <authorList>
            <person name="Lim S."/>
            <person name="Kim B.-C."/>
        </authorList>
    </citation>
    <scope>NUCLEOTIDE SEQUENCE [LARGE SCALE GENOMIC DNA]</scope>
    <source>
        <strain evidence="16 17">GH2-4</strain>
    </source>
</reference>
<dbReference type="FunFam" id="3.30.565.10:FF:000013">
    <property type="entry name" value="Two-component sensor histidine kinase"/>
    <property type="match status" value="1"/>
</dbReference>
<dbReference type="SMART" id="SM00388">
    <property type="entry name" value="HisKA"/>
    <property type="match status" value="1"/>
</dbReference>
<comment type="caution">
    <text evidence="16">The sequence shown here is derived from an EMBL/GenBank/DDBJ whole genome shotgun (WGS) entry which is preliminary data.</text>
</comment>
<keyword evidence="5" id="KW-0597">Phosphoprotein</keyword>
<keyword evidence="7 14" id="KW-0812">Transmembrane</keyword>
<feature type="domain" description="Histidine kinase" evidence="15">
    <location>
        <begin position="141"/>
        <end position="358"/>
    </location>
</feature>
<dbReference type="InterPro" id="IPR003661">
    <property type="entry name" value="HisK_dim/P_dom"/>
</dbReference>
<evidence type="ECO:0000256" key="7">
    <source>
        <dbReference type="ARBA" id="ARBA00022692"/>
    </source>
</evidence>
<dbReference type="Pfam" id="PF02518">
    <property type="entry name" value="HATPase_c"/>
    <property type="match status" value="1"/>
</dbReference>
<keyword evidence="8" id="KW-0547">Nucleotide-binding</keyword>
<evidence type="ECO:0000259" key="15">
    <source>
        <dbReference type="PROSITE" id="PS50109"/>
    </source>
</evidence>
<feature type="transmembrane region" description="Helical" evidence="14">
    <location>
        <begin position="12"/>
        <end position="36"/>
    </location>
</feature>
<dbReference type="PROSITE" id="PS50109">
    <property type="entry name" value="HIS_KIN"/>
    <property type="match status" value="1"/>
</dbReference>
<evidence type="ECO:0000256" key="10">
    <source>
        <dbReference type="ARBA" id="ARBA00022840"/>
    </source>
</evidence>
<dbReference type="InterPro" id="IPR050398">
    <property type="entry name" value="HssS/ArlS-like"/>
</dbReference>
<dbReference type="InterPro" id="IPR004358">
    <property type="entry name" value="Sig_transdc_His_kin-like_C"/>
</dbReference>
<dbReference type="CDD" id="cd00082">
    <property type="entry name" value="HisKA"/>
    <property type="match status" value="1"/>
</dbReference>
<evidence type="ECO:0000256" key="3">
    <source>
        <dbReference type="ARBA" id="ARBA00012438"/>
    </source>
</evidence>
<organism evidence="16 17">
    <name type="scientific">Bacillus solimangrovi</name>
    <dbReference type="NCBI Taxonomy" id="1305675"/>
    <lineage>
        <taxon>Bacteria</taxon>
        <taxon>Bacillati</taxon>
        <taxon>Bacillota</taxon>
        <taxon>Bacilli</taxon>
        <taxon>Bacillales</taxon>
        <taxon>Bacillaceae</taxon>
        <taxon>Bacillus</taxon>
    </lineage>
</organism>
<gene>
    <name evidence="16" type="ORF">BFG57_10185</name>
</gene>
<evidence type="ECO:0000256" key="14">
    <source>
        <dbReference type="SAM" id="Phobius"/>
    </source>
</evidence>
<dbReference type="Gene3D" id="1.10.287.130">
    <property type="match status" value="1"/>
</dbReference>
<dbReference type="Proteomes" id="UP000095209">
    <property type="component" value="Unassembled WGS sequence"/>
</dbReference>
<feature type="transmembrane region" description="Helical" evidence="14">
    <location>
        <begin position="60"/>
        <end position="79"/>
    </location>
</feature>
<evidence type="ECO:0000256" key="12">
    <source>
        <dbReference type="ARBA" id="ARBA00023012"/>
    </source>
</evidence>
<accession>A0A1E5LIV2</accession>
<evidence type="ECO:0000256" key="4">
    <source>
        <dbReference type="ARBA" id="ARBA00022475"/>
    </source>
</evidence>
<evidence type="ECO:0000256" key="1">
    <source>
        <dbReference type="ARBA" id="ARBA00000085"/>
    </source>
</evidence>